<feature type="region of interest" description="Disordered" evidence="1">
    <location>
        <begin position="213"/>
        <end position="235"/>
    </location>
</feature>
<keyword evidence="2" id="KW-0812">Transmembrane</keyword>
<keyword evidence="2" id="KW-1133">Transmembrane helix</keyword>
<evidence type="ECO:0000256" key="1">
    <source>
        <dbReference type="SAM" id="MobiDB-lite"/>
    </source>
</evidence>
<sequence length="235" mass="25012">MTKATTAEAMTLPFHMRRHTGRCARSTQRFFMMAALLVAIIMVSTGAATDASPHSGCGVRTYADSCIDACCVWCPASIDNATTTITTTAAVSDLSGETRQVTTAPRGSCHDRDQAPCGAAGVSRPAIECYVELGVALAILAGVLGSGAGLCYARRWWVRRRAARLNAVAAQSRLKSRSGERALTMVDIPYAELEGGRLAYYASPYALAGDVERVPAQDQDADRTDRARTGVCQTQ</sequence>
<accession>A0A2U7UCS9</accession>
<feature type="compositionally biased region" description="Basic and acidic residues" evidence="1">
    <location>
        <begin position="213"/>
        <end position="228"/>
    </location>
</feature>
<dbReference type="KEGG" id="vg:36842956"/>
<evidence type="ECO:0000313" key="3">
    <source>
        <dbReference type="EMBL" id="AVK76243.1"/>
    </source>
</evidence>
<dbReference type="GeneID" id="36842956"/>
<feature type="transmembrane region" description="Helical" evidence="2">
    <location>
        <begin position="133"/>
        <end position="153"/>
    </location>
</feature>
<name>A0A2U7UCS9_9VIRU</name>
<dbReference type="Proteomes" id="UP000249287">
    <property type="component" value="Segment"/>
</dbReference>
<organism evidence="3">
    <name type="scientific">Pandoravirus neocaledonia</name>
    <dbReference type="NCBI Taxonomy" id="2107708"/>
    <lineage>
        <taxon>Viruses</taxon>
        <taxon>Pandoravirus</taxon>
    </lineage>
</organism>
<protein>
    <submittedName>
        <fullName evidence="3">Uncharacterized protein</fullName>
    </submittedName>
</protein>
<keyword evidence="2" id="KW-0472">Membrane</keyword>
<proteinExistence type="predicted"/>
<reference evidence="3" key="1">
    <citation type="journal article" date="2018" name="Nat. Commun.">
        <title>Diversity and evolution of the emerging Pandoraviridae family.</title>
        <authorList>
            <person name="Legendre M."/>
            <person name="Fabre E."/>
            <person name="Poirot O."/>
            <person name="Jeudy S."/>
            <person name="Lartigue A."/>
            <person name="Alempic J.M."/>
            <person name="Beucher L."/>
            <person name="Philippe N."/>
            <person name="Bertaux L."/>
            <person name="Christo-Foroux E."/>
            <person name="Labadie K."/>
            <person name="Coute Y."/>
            <person name="Abergel C."/>
            <person name="Claverie J.M."/>
        </authorList>
    </citation>
    <scope>NUCLEOTIDE SEQUENCE [LARGE SCALE GENOMIC DNA]</scope>
    <source>
        <strain evidence="3">Neocaledonia</strain>
    </source>
</reference>
<dbReference type="EMBL" id="MG011690">
    <property type="protein sequence ID" value="AVK76243.1"/>
    <property type="molecule type" value="Genomic_DNA"/>
</dbReference>
<gene>
    <name evidence="3" type="ORF">pneo_cds_636</name>
</gene>
<dbReference type="RefSeq" id="YP_009482246.1">
    <property type="nucleotide sequence ID" value="NC_037666.1"/>
</dbReference>
<evidence type="ECO:0000256" key="2">
    <source>
        <dbReference type="SAM" id="Phobius"/>
    </source>
</evidence>